<dbReference type="PRINTS" id="PR01438">
    <property type="entry name" value="UNVRSLSTRESS"/>
</dbReference>
<dbReference type="PANTHER" id="PTHR43010">
    <property type="entry name" value="UNIVERSAL STRESS PROTEIN SLR1230"/>
    <property type="match status" value="1"/>
</dbReference>
<evidence type="ECO:0000256" key="1">
    <source>
        <dbReference type="ARBA" id="ARBA00008791"/>
    </source>
</evidence>
<accession>A0A1V3WGB7</accession>
<keyword evidence="8" id="KW-1185">Reference proteome</keyword>
<reference evidence="3 8" key="2">
    <citation type="submission" date="2020-07" db="EMBL/GenBank/DDBJ databases">
        <title>Mycobacterium kansasii (former subtype) with zoonotic potential isolated from diseased indoor pet cat, Japan.</title>
        <authorList>
            <person name="Fukano H."/>
            <person name="Terazono T."/>
            <person name="Hoshino Y."/>
        </authorList>
    </citation>
    <scope>NUCLEOTIDE SEQUENCE [LARGE SCALE GENOMIC DNA]</scope>
    <source>
        <strain evidence="3 8">Kuro-I</strain>
    </source>
</reference>
<comment type="similarity">
    <text evidence="1">Belongs to the universal stress protein A family.</text>
</comment>
<dbReference type="Proteomes" id="UP000188532">
    <property type="component" value="Unassembled WGS sequence"/>
</dbReference>
<evidence type="ECO:0000259" key="2">
    <source>
        <dbReference type="Pfam" id="PF00582"/>
    </source>
</evidence>
<evidence type="ECO:0000313" key="7">
    <source>
        <dbReference type="Proteomes" id="UP000189229"/>
    </source>
</evidence>
<dbReference type="InterPro" id="IPR006016">
    <property type="entry name" value="UspA"/>
</dbReference>
<organism evidence="4 6">
    <name type="scientific">Mycobacterium kansasii</name>
    <dbReference type="NCBI Taxonomy" id="1768"/>
    <lineage>
        <taxon>Bacteria</taxon>
        <taxon>Bacillati</taxon>
        <taxon>Actinomycetota</taxon>
        <taxon>Actinomycetes</taxon>
        <taxon>Mycobacteriales</taxon>
        <taxon>Mycobacteriaceae</taxon>
        <taxon>Mycobacterium</taxon>
    </lineage>
</organism>
<dbReference type="Gene3D" id="3.40.50.620">
    <property type="entry name" value="HUPs"/>
    <property type="match status" value="2"/>
</dbReference>
<dbReference type="GeneID" id="29699472"/>
<dbReference type="EMBL" id="AP023343">
    <property type="protein sequence ID" value="BCI89290.1"/>
    <property type="molecule type" value="Genomic_DNA"/>
</dbReference>
<evidence type="ECO:0000313" key="6">
    <source>
        <dbReference type="Proteomes" id="UP000188532"/>
    </source>
</evidence>
<dbReference type="Proteomes" id="UP000516380">
    <property type="component" value="Chromosome"/>
</dbReference>
<dbReference type="EMBL" id="MVBM01000001">
    <property type="protein sequence ID" value="OOK81775.1"/>
    <property type="molecule type" value="Genomic_DNA"/>
</dbReference>
<dbReference type="RefSeq" id="WP_023372852.1">
    <property type="nucleotide sequence ID" value="NZ_BLYZ01000001.1"/>
</dbReference>
<reference evidence="6 7" key="1">
    <citation type="submission" date="2017-02" db="EMBL/GenBank/DDBJ databases">
        <title>Complete genome sequences of Mycobacterium kansasii strains isolated from rhesus macaques.</title>
        <authorList>
            <person name="Panda A."/>
            <person name="Nagaraj S."/>
            <person name="Zhao X."/>
            <person name="Tettelin H."/>
            <person name="Detolla L.J."/>
        </authorList>
    </citation>
    <scope>NUCLEOTIDE SEQUENCE [LARGE SCALE GENOMIC DNA]</scope>
    <source>
        <strain evidence="4 6">11-3469</strain>
        <strain evidence="5 7">11-3813</strain>
    </source>
</reference>
<dbReference type="PANTHER" id="PTHR43010:SF1">
    <property type="entry name" value="USPA DOMAIN-CONTAINING PROTEIN"/>
    <property type="match status" value="1"/>
</dbReference>
<dbReference type="SUPFAM" id="SSF52402">
    <property type="entry name" value="Adenine nucleotide alpha hydrolases-like"/>
    <property type="match status" value="2"/>
</dbReference>
<dbReference type="InterPro" id="IPR014729">
    <property type="entry name" value="Rossmann-like_a/b/a_fold"/>
</dbReference>
<protein>
    <submittedName>
        <fullName evidence="4">Universal stress protein</fullName>
    </submittedName>
</protein>
<sequence length="264" mass="28488">MKPVVVGVDGSPAAITAALWGADEAHGRAVPLRLISVIKTTHPSPEDYERDLRHAETSLRAAQVAVAATGKQVKVETDTPRGPAGAVLVEASRDAELVCVGSTGMRRYARSILGSTATELAEKAHCPVAVIRSDADQPPLDINWIVVRMTDAPDNDAVVEHAAREAMLRQAPILALGGRPEELTETPDGDFERRVHEWHQRHPGVRVYPVTTKAGIARFLAEHRERVLLAVIGAAEADQLVRLVGPSGHPVFRHPECSVLVVRD</sequence>
<dbReference type="AlphaFoldDB" id="A0A1V3WGB7"/>
<evidence type="ECO:0000313" key="4">
    <source>
        <dbReference type="EMBL" id="OOK66019.1"/>
    </source>
</evidence>
<dbReference type="CDD" id="cd23944">
    <property type="entry name" value="USP_Rv2623_repeat1"/>
    <property type="match status" value="1"/>
</dbReference>
<dbReference type="EMBL" id="MVBN01000010">
    <property type="protein sequence ID" value="OOK66019.1"/>
    <property type="molecule type" value="Genomic_DNA"/>
</dbReference>
<evidence type="ECO:0000313" key="5">
    <source>
        <dbReference type="EMBL" id="OOK81775.1"/>
    </source>
</evidence>
<evidence type="ECO:0000313" key="8">
    <source>
        <dbReference type="Proteomes" id="UP000516380"/>
    </source>
</evidence>
<dbReference type="Pfam" id="PF00582">
    <property type="entry name" value="Usp"/>
    <property type="match status" value="1"/>
</dbReference>
<dbReference type="InterPro" id="IPR051688">
    <property type="entry name" value="USP_A"/>
</dbReference>
<dbReference type="InterPro" id="IPR006015">
    <property type="entry name" value="Universal_stress_UspA"/>
</dbReference>
<feature type="domain" description="UspA" evidence="2">
    <location>
        <begin position="1"/>
        <end position="132"/>
    </location>
</feature>
<gene>
    <name evidence="4" type="ORF">BZL29_7592</name>
    <name evidence="5" type="ORF">BZL30_0103</name>
    <name evidence="3" type="ORF">NIIDMKKI_44960</name>
</gene>
<dbReference type="STRING" id="1768.B1T50_25920"/>
<dbReference type="Proteomes" id="UP000189229">
    <property type="component" value="Unassembled WGS sequence"/>
</dbReference>
<name>A0A1V3WGB7_MYCKA</name>
<evidence type="ECO:0000313" key="3">
    <source>
        <dbReference type="EMBL" id="BCI89290.1"/>
    </source>
</evidence>
<proteinExistence type="inferred from homology"/>